<dbReference type="Pfam" id="PF15764">
    <property type="entry name" value="DUF4693"/>
    <property type="match status" value="2"/>
</dbReference>
<feature type="compositionally biased region" description="Polar residues" evidence="1">
    <location>
        <begin position="209"/>
        <end position="218"/>
    </location>
</feature>
<protein>
    <recommendedName>
        <fullName evidence="4">Tubulin epsilon and delta complex protein 2</fullName>
    </recommendedName>
</protein>
<dbReference type="PANTHER" id="PTHR14870:SF1">
    <property type="entry name" value="TUBULIN EPSILON AND DELTA COMPLEX PROTEIN 2"/>
    <property type="match status" value="1"/>
</dbReference>
<organism evidence="2 3">
    <name type="scientific">Diceros bicornis minor</name>
    <name type="common">South-central black rhinoceros</name>
    <dbReference type="NCBI Taxonomy" id="77932"/>
    <lineage>
        <taxon>Eukaryota</taxon>
        <taxon>Metazoa</taxon>
        <taxon>Chordata</taxon>
        <taxon>Craniata</taxon>
        <taxon>Vertebrata</taxon>
        <taxon>Euteleostomi</taxon>
        <taxon>Mammalia</taxon>
        <taxon>Eutheria</taxon>
        <taxon>Laurasiatheria</taxon>
        <taxon>Perissodactyla</taxon>
        <taxon>Rhinocerotidae</taxon>
        <taxon>Diceros</taxon>
    </lineage>
</organism>
<evidence type="ECO:0000313" key="3">
    <source>
        <dbReference type="Proteomes" id="UP000551758"/>
    </source>
</evidence>
<dbReference type="Proteomes" id="UP000551758">
    <property type="component" value="Unassembled WGS sequence"/>
</dbReference>
<feature type="non-terminal residue" evidence="2">
    <location>
        <position position="566"/>
    </location>
</feature>
<feature type="region of interest" description="Disordered" evidence="1">
    <location>
        <begin position="192"/>
        <end position="218"/>
    </location>
</feature>
<feature type="non-terminal residue" evidence="2">
    <location>
        <position position="1"/>
    </location>
</feature>
<proteinExistence type="predicted"/>
<dbReference type="PANTHER" id="PTHR14870">
    <property type="entry name" value="TUBULIN EPSILON AND DELTA COMPLEX PROTEIN 2"/>
    <property type="match status" value="1"/>
</dbReference>
<accession>A0A7J7EP59</accession>
<dbReference type="EMBL" id="JACDTQ010002538">
    <property type="protein sequence ID" value="KAF5917585.1"/>
    <property type="molecule type" value="Genomic_DNA"/>
</dbReference>
<evidence type="ECO:0000313" key="2">
    <source>
        <dbReference type="EMBL" id="KAF5917585.1"/>
    </source>
</evidence>
<evidence type="ECO:0000256" key="1">
    <source>
        <dbReference type="SAM" id="MobiDB-lite"/>
    </source>
</evidence>
<evidence type="ECO:0008006" key="4">
    <source>
        <dbReference type="Google" id="ProtNLM"/>
    </source>
</evidence>
<comment type="caution">
    <text evidence="2">The sequence shown here is derived from an EMBL/GenBank/DDBJ whole genome shotgun (WGS) entry which is preliminary data.</text>
</comment>
<keyword evidence="3" id="KW-1185">Reference proteome</keyword>
<dbReference type="AlphaFoldDB" id="A0A7J7EP59"/>
<feature type="region of interest" description="Disordered" evidence="1">
    <location>
        <begin position="117"/>
        <end position="177"/>
    </location>
</feature>
<name>A0A7J7EP59_DICBM</name>
<feature type="compositionally biased region" description="Low complexity" evidence="1">
    <location>
        <begin position="138"/>
        <end position="147"/>
    </location>
</feature>
<gene>
    <name evidence="2" type="ORF">HPG69_000048</name>
</gene>
<reference evidence="2 3" key="1">
    <citation type="journal article" date="2020" name="Mol. Biol. Evol.">
        <title>Interspecific Gene Flow and the Evolution of Specialization in Black and White Rhinoceros.</title>
        <authorList>
            <person name="Moodley Y."/>
            <person name="Westbury M.V."/>
            <person name="Russo I.M."/>
            <person name="Gopalakrishnan S."/>
            <person name="Rakotoarivelo A."/>
            <person name="Olsen R.A."/>
            <person name="Prost S."/>
            <person name="Tunstall T."/>
            <person name="Ryder O.A."/>
            <person name="Dalen L."/>
            <person name="Bruford M.W."/>
        </authorList>
    </citation>
    <scope>NUCLEOTIDE SEQUENCE [LARGE SCALE GENOMIC DNA]</scope>
    <source>
        <strain evidence="2">SBR-YM</strain>
        <tissue evidence="2">Skin</tissue>
    </source>
</reference>
<sequence>PDGRGETFRWRQIVRSRCHFHATCRLLAPVRPARRREWGREGARPEADGVLTAGAYLPGCWPNCVTPWTPAPSDSGSWSGACASPGGCCGSAGTPSPQDLKELELLTQALEKAVQVRKGLSKTGERDRAPSLKSGSVASPATTASAPLHTSGRGGSQASETKPPRGIRRTTVPAKGFPEHRLLSVGDRTCMGRGARAAKPGPGLRDQQIAPSAASQSPEAFTLKEKGILLQLPMAFRKAASQNSRLWAQLSSTETSDSMDATITAKTQFLQKMQTTESLLGVWEPGGGKVRGGSGSKLGEFEEQLPDLVLVGRGGEDPGYRGVSLTRVQSGWPGSGLSAAEVEREVGRLRKACSLLRLRMGEELTADPKDWMQEYHCLLTLEGLQAIAGQCLHRLQELRAAVMGQQLVPWPEGRLPSAPSFCGGGTDTIWSPQLLLYSSTQELQTLASLRLWVAMLDQQIHLEKVLMAELLPLVSTQKPRGPRWLALCRAVHSLLCEGAFRLARRAGRDCRAGLAERGAGGSLRGTEPCRLCTVQGGGGPRTRGGHPPGARRSLLCPSPPAICLPR</sequence>
<dbReference type="InterPro" id="IPR031518">
    <property type="entry name" value="DUF4693"/>
</dbReference>
<feature type="compositionally biased region" description="Low complexity" evidence="1">
    <location>
        <begin position="192"/>
        <end position="203"/>
    </location>
</feature>